<accession>A0A0M2V7L0</accession>
<dbReference type="Pfam" id="PF08329">
    <property type="entry name" value="ChitinaseA_N"/>
    <property type="match status" value="1"/>
</dbReference>
<dbReference type="GO" id="GO:0004568">
    <property type="term" value="F:chitinase activity"/>
    <property type="evidence" value="ECO:0007669"/>
    <property type="project" value="InterPro"/>
</dbReference>
<dbReference type="InterPro" id="IPR013783">
    <property type="entry name" value="Ig-like_fold"/>
</dbReference>
<feature type="domain" description="Fibronectin type-III" evidence="1">
    <location>
        <begin position="3"/>
        <end position="90"/>
    </location>
</feature>
<dbReference type="Proteomes" id="UP000034228">
    <property type="component" value="Unassembled WGS sequence"/>
</dbReference>
<sequence length="319" mass="34915">MQVPSTPIASAQEGQRIAVEWGAVSGAATYRVRISINGAAWQSEEPFSNSSEIFSVEFGNSYQYSVQACHANGQCSIWSSASNSITVPAPTPVVQRFEWLPARVTVGTNQSFYWDVEHVESCYSITAPNTPGARPPSGSFGPFTKSEPEVSITKWYCIDLAGNRYPANPDTYLEATRTVVAAAPQPVVNRFEWQPLSVSVGTNQSFYWDVQHVESCYSITAPNTPGARPPSGSFGPFTKSEPEVSITKWYCTDLAGNRFPSDPNSFLEATRTVIPPGQETEKVITYLHTDILGSIIAESDSDGNIIKKTEYKPFGKKKD</sequence>
<dbReference type="Gene3D" id="2.180.10.10">
    <property type="entry name" value="RHS repeat-associated core"/>
    <property type="match status" value="1"/>
</dbReference>
<dbReference type="InterPro" id="IPR013540">
    <property type="entry name" value="ChitinaseA_N"/>
</dbReference>
<reference evidence="2 3" key="1">
    <citation type="submission" date="2015-03" db="EMBL/GenBank/DDBJ databases">
        <title>Draft genome sequences of two protease-producing strains of Arsukibacterium isolated from two cold and alkaline environments.</title>
        <authorList>
            <person name="Lylloff J.E."/>
            <person name="Skov L.B."/>
            <person name="Jepsen M."/>
            <person name="Hallin P.F."/>
            <person name="Sorensen S.J."/>
            <person name="Stougaard P."/>
            <person name="Glaring M.A."/>
        </authorList>
    </citation>
    <scope>NUCLEOTIDE SEQUENCE [LARGE SCALE GENOMIC DNA]</scope>
    <source>
        <strain evidence="2 3">GCM72</strain>
    </source>
</reference>
<organism evidence="2 3">
    <name type="scientific">Arsukibacterium ikkense</name>
    <dbReference type="NCBI Taxonomy" id="336831"/>
    <lineage>
        <taxon>Bacteria</taxon>
        <taxon>Pseudomonadati</taxon>
        <taxon>Pseudomonadota</taxon>
        <taxon>Gammaproteobacteria</taxon>
        <taxon>Chromatiales</taxon>
        <taxon>Chromatiaceae</taxon>
        <taxon>Arsukibacterium</taxon>
    </lineage>
</organism>
<keyword evidence="3" id="KW-1185">Reference proteome</keyword>
<dbReference type="EMBL" id="LAHO01000004">
    <property type="protein sequence ID" value="KKO46414.1"/>
    <property type="molecule type" value="Genomic_DNA"/>
</dbReference>
<evidence type="ECO:0000313" key="2">
    <source>
        <dbReference type="EMBL" id="KKO46414.1"/>
    </source>
</evidence>
<dbReference type="SUPFAM" id="SSF49265">
    <property type="entry name" value="Fibronectin type III"/>
    <property type="match status" value="1"/>
</dbReference>
<proteinExistence type="predicted"/>
<evidence type="ECO:0000313" key="3">
    <source>
        <dbReference type="Proteomes" id="UP000034228"/>
    </source>
</evidence>
<dbReference type="InterPro" id="IPR003961">
    <property type="entry name" value="FN3_dom"/>
</dbReference>
<dbReference type="STRING" id="336831.WG68_06525"/>
<protein>
    <recommendedName>
        <fullName evidence="1">Fibronectin type-III domain-containing protein</fullName>
    </recommendedName>
</protein>
<dbReference type="PROSITE" id="PS50853">
    <property type="entry name" value="FN3"/>
    <property type="match status" value="1"/>
</dbReference>
<gene>
    <name evidence="2" type="ORF">WG68_06525</name>
</gene>
<dbReference type="AlphaFoldDB" id="A0A0M2V7L0"/>
<evidence type="ECO:0000259" key="1">
    <source>
        <dbReference type="PROSITE" id="PS50853"/>
    </source>
</evidence>
<comment type="caution">
    <text evidence="2">The sequence shown here is derived from an EMBL/GenBank/DDBJ whole genome shotgun (WGS) entry which is preliminary data.</text>
</comment>
<dbReference type="GO" id="GO:0006032">
    <property type="term" value="P:chitin catabolic process"/>
    <property type="evidence" value="ECO:0007669"/>
    <property type="project" value="InterPro"/>
</dbReference>
<name>A0A0M2V7L0_9GAMM</name>
<dbReference type="InterPro" id="IPR036116">
    <property type="entry name" value="FN3_sf"/>
</dbReference>
<dbReference type="Gene3D" id="2.60.40.10">
    <property type="entry name" value="Immunoglobulins"/>
    <property type="match status" value="1"/>
</dbReference>